<dbReference type="EMBL" id="CP048739">
    <property type="protein sequence ID" value="QIB75347.1"/>
    <property type="molecule type" value="Genomic_DNA"/>
</dbReference>
<sequence>MSRPANEQAAYDAGFSGHPSPEVVSPHRYTYGELAAWMDGRERRKERIEN</sequence>
<organism evidence="2 3">
    <name type="scientific">Halogeometricum borinquense</name>
    <dbReference type="NCBI Taxonomy" id="60847"/>
    <lineage>
        <taxon>Archaea</taxon>
        <taxon>Methanobacteriati</taxon>
        <taxon>Methanobacteriota</taxon>
        <taxon>Stenosarchaea group</taxon>
        <taxon>Halobacteria</taxon>
        <taxon>Halobacteriales</taxon>
        <taxon>Haloferacaceae</taxon>
        <taxon>Halogeometricum</taxon>
    </lineage>
</organism>
<proteinExistence type="predicted"/>
<gene>
    <name evidence="2" type="ORF">G3I44_14250</name>
</gene>
<evidence type="ECO:0000256" key="1">
    <source>
        <dbReference type="SAM" id="MobiDB-lite"/>
    </source>
</evidence>
<protein>
    <submittedName>
        <fullName evidence="2">Uncharacterized protein</fullName>
    </submittedName>
</protein>
<reference evidence="2 3" key="1">
    <citation type="submission" date="2020-02" db="EMBL/GenBank/DDBJ databases">
        <title>Whole genome sequence of Halogeometricum borinquense strain wsp4.</title>
        <authorList>
            <person name="Verma D.K."/>
            <person name="Gopal K."/>
            <person name="Prasad E.S."/>
        </authorList>
    </citation>
    <scope>NUCLEOTIDE SEQUENCE [LARGE SCALE GENOMIC DNA]</scope>
    <source>
        <strain evidence="3">wsp4</strain>
    </source>
</reference>
<evidence type="ECO:0000313" key="3">
    <source>
        <dbReference type="Proteomes" id="UP000465846"/>
    </source>
</evidence>
<dbReference type="Proteomes" id="UP000465846">
    <property type="component" value="Chromosome"/>
</dbReference>
<dbReference type="AlphaFoldDB" id="A0A6C0UJF3"/>
<name>A0A6C0UJF3_9EURY</name>
<accession>A0A6C0UJF3</accession>
<dbReference type="RefSeq" id="WP_163487127.1">
    <property type="nucleotide sequence ID" value="NZ_CP048739.1"/>
</dbReference>
<dbReference type="GeneID" id="44080585"/>
<evidence type="ECO:0000313" key="2">
    <source>
        <dbReference type="EMBL" id="QIB75347.1"/>
    </source>
</evidence>
<feature type="region of interest" description="Disordered" evidence="1">
    <location>
        <begin position="1"/>
        <end position="23"/>
    </location>
</feature>